<keyword evidence="4" id="KW-1185">Reference proteome</keyword>
<feature type="domain" description="HTH cro/C1-type" evidence="2">
    <location>
        <begin position="1"/>
        <end position="46"/>
    </location>
</feature>
<dbReference type="HOGENOM" id="CLU_066192_62_4_9"/>
<evidence type="ECO:0000313" key="3">
    <source>
        <dbReference type="EMBL" id="EEG30044.1"/>
    </source>
</evidence>
<evidence type="ECO:0000259" key="2">
    <source>
        <dbReference type="PROSITE" id="PS50943"/>
    </source>
</evidence>
<dbReference type="PROSITE" id="PS50943">
    <property type="entry name" value="HTH_CROC1"/>
    <property type="match status" value="1"/>
</dbReference>
<keyword evidence="1" id="KW-0238">DNA-binding</keyword>
<dbReference type="Pfam" id="PF01381">
    <property type="entry name" value="HTH_3"/>
    <property type="match status" value="1"/>
</dbReference>
<organism evidence="3 4">
    <name type="scientific">[Clostridium] methylpentosum DSM 5476</name>
    <dbReference type="NCBI Taxonomy" id="537013"/>
    <lineage>
        <taxon>Bacteria</taxon>
        <taxon>Bacillati</taxon>
        <taxon>Bacillota</taxon>
        <taxon>Clostridia</taxon>
        <taxon>Eubacteriales</taxon>
        <taxon>Oscillospiraceae</taxon>
        <taxon>Oscillospiraceae incertae sedis</taxon>
    </lineage>
</organism>
<gene>
    <name evidence="3" type="ORF">CLOSTMETH_02364</name>
</gene>
<reference evidence="3 4" key="2">
    <citation type="submission" date="2009-02" db="EMBL/GenBank/DDBJ databases">
        <title>Draft genome sequence of Clostridium methylpentosum (DSM 5476).</title>
        <authorList>
            <person name="Sudarsanam P."/>
            <person name="Ley R."/>
            <person name="Guruge J."/>
            <person name="Turnbaugh P.J."/>
            <person name="Mahowald M."/>
            <person name="Liep D."/>
            <person name="Gordon J."/>
        </authorList>
    </citation>
    <scope>NUCLEOTIDE SEQUENCE [LARGE SCALE GENOMIC DNA]</scope>
    <source>
        <strain evidence="3 4">DSM 5476</strain>
    </source>
</reference>
<dbReference type="PANTHER" id="PTHR46558:SF14">
    <property type="entry name" value="HTH-TYPE TRANSCRIPTIONAL REGULATOR ANSR"/>
    <property type="match status" value="1"/>
</dbReference>
<name>C0EES5_9FIRM</name>
<proteinExistence type="predicted"/>
<evidence type="ECO:0000313" key="4">
    <source>
        <dbReference type="Proteomes" id="UP000003340"/>
    </source>
</evidence>
<dbReference type="GO" id="GO:0003677">
    <property type="term" value="F:DNA binding"/>
    <property type="evidence" value="ECO:0007669"/>
    <property type="project" value="UniProtKB-KW"/>
</dbReference>
<dbReference type="InterPro" id="IPR001387">
    <property type="entry name" value="Cro/C1-type_HTH"/>
</dbReference>
<dbReference type="Proteomes" id="UP000003340">
    <property type="component" value="Unassembled WGS sequence"/>
</dbReference>
<comment type="caution">
    <text evidence="3">The sequence shown here is derived from an EMBL/GenBank/DDBJ whole genome shotgun (WGS) entry which is preliminary data.</text>
</comment>
<dbReference type="Gene3D" id="1.10.260.40">
    <property type="entry name" value="lambda repressor-like DNA-binding domains"/>
    <property type="match status" value="1"/>
</dbReference>
<dbReference type="EMBL" id="ACEC01000077">
    <property type="protein sequence ID" value="EEG30044.1"/>
    <property type="molecule type" value="Genomic_DNA"/>
</dbReference>
<dbReference type="AlphaFoldDB" id="C0EES5"/>
<dbReference type="eggNOG" id="COG1396">
    <property type="taxonomic scope" value="Bacteria"/>
</dbReference>
<dbReference type="STRING" id="537013.CLOSTMETH_02364"/>
<dbReference type="PANTHER" id="PTHR46558">
    <property type="entry name" value="TRACRIPTIONAL REGULATORY PROTEIN-RELATED-RELATED"/>
    <property type="match status" value="1"/>
</dbReference>
<accession>C0EES5</accession>
<dbReference type="CDD" id="cd00093">
    <property type="entry name" value="HTH_XRE"/>
    <property type="match status" value="1"/>
</dbReference>
<evidence type="ECO:0000256" key="1">
    <source>
        <dbReference type="ARBA" id="ARBA00023125"/>
    </source>
</evidence>
<reference evidence="3 4" key="1">
    <citation type="submission" date="2009-01" db="EMBL/GenBank/DDBJ databases">
        <authorList>
            <person name="Fulton L."/>
            <person name="Clifton S."/>
            <person name="Fulton B."/>
            <person name="Xu J."/>
            <person name="Minx P."/>
            <person name="Pepin K.H."/>
            <person name="Johnson M."/>
            <person name="Bhonagiri V."/>
            <person name="Nash W.E."/>
            <person name="Mardis E.R."/>
            <person name="Wilson R.K."/>
        </authorList>
    </citation>
    <scope>NUCLEOTIDE SEQUENCE [LARGE SCALE GENOMIC DNA]</scope>
    <source>
        <strain evidence="3 4">DSM 5476</strain>
    </source>
</reference>
<sequence length="61" mass="7040">MTQAKLAQILHVSLYTYASYERGRRGLSLEMACTLADFYSTSVDYLIGRTDDRRPYPKSCR</sequence>
<protein>
    <recommendedName>
        <fullName evidence="2">HTH cro/C1-type domain-containing protein</fullName>
    </recommendedName>
</protein>
<dbReference type="SUPFAM" id="SSF47413">
    <property type="entry name" value="lambda repressor-like DNA-binding domains"/>
    <property type="match status" value="1"/>
</dbReference>
<dbReference type="InterPro" id="IPR010982">
    <property type="entry name" value="Lambda_DNA-bd_dom_sf"/>
</dbReference>